<reference evidence="3" key="1">
    <citation type="submission" date="2016-10" db="EMBL/GenBank/DDBJ databases">
        <authorList>
            <person name="Varghese N."/>
            <person name="Submissions S."/>
        </authorList>
    </citation>
    <scope>NUCLEOTIDE SEQUENCE [LARGE SCALE GENOMIC DNA]</scope>
    <source>
        <strain evidence="3">ATCC 25963</strain>
    </source>
</reference>
<gene>
    <name evidence="2" type="ORF">SAMN02745121_08916</name>
</gene>
<dbReference type="InterPro" id="IPR002514">
    <property type="entry name" value="Transposase_8"/>
</dbReference>
<dbReference type="OrthoDB" id="9800877at2"/>
<dbReference type="GO" id="GO:0006313">
    <property type="term" value="P:DNA transposition"/>
    <property type="evidence" value="ECO:0007669"/>
    <property type="project" value="InterPro"/>
</dbReference>
<keyword evidence="3" id="KW-1185">Reference proteome</keyword>
<dbReference type="Gene3D" id="1.10.10.10">
    <property type="entry name" value="Winged helix-like DNA-binding domain superfamily/Winged helix DNA-binding domain"/>
    <property type="match status" value="1"/>
</dbReference>
<dbReference type="Proteomes" id="UP000199400">
    <property type="component" value="Unassembled WGS sequence"/>
</dbReference>
<evidence type="ECO:0000313" key="2">
    <source>
        <dbReference type="EMBL" id="SFF44700.1"/>
    </source>
</evidence>
<dbReference type="RefSeq" id="WP_096325681.1">
    <property type="nucleotide sequence ID" value="NZ_FOMX01000078.1"/>
</dbReference>
<proteinExistence type="predicted"/>
<evidence type="ECO:0000313" key="3">
    <source>
        <dbReference type="Proteomes" id="UP000199400"/>
    </source>
</evidence>
<keyword evidence="1" id="KW-0175">Coiled coil</keyword>
<accession>A0A1I2ISJ3</accession>
<name>A0A1I2ISJ3_9BACT</name>
<dbReference type="EMBL" id="FOMX01000078">
    <property type="protein sequence ID" value="SFF44700.1"/>
    <property type="molecule type" value="Genomic_DNA"/>
</dbReference>
<evidence type="ECO:0000256" key="1">
    <source>
        <dbReference type="SAM" id="Coils"/>
    </source>
</evidence>
<dbReference type="GO" id="GO:0004803">
    <property type="term" value="F:transposase activity"/>
    <property type="evidence" value="ECO:0007669"/>
    <property type="project" value="InterPro"/>
</dbReference>
<dbReference type="AlphaFoldDB" id="A0A1I2ISJ3"/>
<feature type="coiled-coil region" evidence="1">
    <location>
        <begin position="76"/>
        <end position="103"/>
    </location>
</feature>
<organism evidence="2 3">
    <name type="scientific">Nannocystis exedens</name>
    <dbReference type="NCBI Taxonomy" id="54"/>
    <lineage>
        <taxon>Bacteria</taxon>
        <taxon>Pseudomonadati</taxon>
        <taxon>Myxococcota</taxon>
        <taxon>Polyangia</taxon>
        <taxon>Nannocystales</taxon>
        <taxon>Nannocystaceae</taxon>
        <taxon>Nannocystis</taxon>
    </lineage>
</organism>
<dbReference type="SUPFAM" id="SSF48295">
    <property type="entry name" value="TrpR-like"/>
    <property type="match status" value="1"/>
</dbReference>
<dbReference type="InterPro" id="IPR036388">
    <property type="entry name" value="WH-like_DNA-bd_sf"/>
</dbReference>
<protein>
    <submittedName>
        <fullName evidence="2">Transposase</fullName>
    </submittedName>
</protein>
<dbReference type="GO" id="GO:0043565">
    <property type="term" value="F:sequence-specific DNA binding"/>
    <property type="evidence" value="ECO:0007669"/>
    <property type="project" value="InterPro"/>
</dbReference>
<sequence>MKKQERRHFTPEQKSKILREHHLDKVPVSDLCEKYKLQPSVFYGWQRALFERAPQVFVESRTTPAETVKRELGEKVEHLEAKLVKKDAVIAELSEALVDLKKELGEL</sequence>
<dbReference type="InterPro" id="IPR010921">
    <property type="entry name" value="Trp_repressor/repl_initiator"/>
</dbReference>
<dbReference type="Pfam" id="PF01527">
    <property type="entry name" value="HTH_Tnp_1"/>
    <property type="match status" value="1"/>
</dbReference>